<sequence>MVKAKRTVWEEIVKSRTSRARIIALLITLSLVLVIPVIFRSNQYNMMLLTTVVMYAVLATAWNIIGGMGGQLDLAAGAYLGLGAFTAGTLLIRWNITPWLGMIAGGLAAMVFAVLVGYPLFRFKVREVWYALSSAALVSVLRVAFLMWEEVGGPTERYIPFYTWSLYHLRFGSYIPFYYIMLIMLLIALFINDRIRNLKLGYYLLALGDNEDAAEVLGVDARAC</sequence>
<evidence type="ECO:0000256" key="6">
    <source>
        <dbReference type="SAM" id="Phobius"/>
    </source>
</evidence>
<dbReference type="InterPro" id="IPR001851">
    <property type="entry name" value="ABC_transp_permease"/>
</dbReference>
<comment type="subcellular location">
    <subcellularLocation>
        <location evidence="1">Cell membrane</location>
        <topology evidence="1">Multi-pass membrane protein</topology>
    </subcellularLocation>
</comment>
<dbReference type="EMBL" id="BART01008923">
    <property type="protein sequence ID" value="GAG59984.1"/>
    <property type="molecule type" value="Genomic_DNA"/>
</dbReference>
<dbReference type="GO" id="GO:0005886">
    <property type="term" value="C:plasma membrane"/>
    <property type="evidence" value="ECO:0007669"/>
    <property type="project" value="UniProtKB-SubCell"/>
</dbReference>
<protein>
    <recommendedName>
        <fullName evidence="8">Branched-chain amino acid ABC transporter permease</fullName>
    </recommendedName>
</protein>
<evidence type="ECO:0000256" key="5">
    <source>
        <dbReference type="ARBA" id="ARBA00023136"/>
    </source>
</evidence>
<dbReference type="CDD" id="cd06581">
    <property type="entry name" value="TM_PBP1_LivM_like"/>
    <property type="match status" value="1"/>
</dbReference>
<dbReference type="AlphaFoldDB" id="X0YTV0"/>
<feature type="transmembrane region" description="Helical" evidence="6">
    <location>
        <begin position="20"/>
        <end position="39"/>
    </location>
</feature>
<dbReference type="PANTHER" id="PTHR30482">
    <property type="entry name" value="HIGH-AFFINITY BRANCHED-CHAIN AMINO ACID TRANSPORT SYSTEM PERMEASE"/>
    <property type="match status" value="1"/>
</dbReference>
<dbReference type="Pfam" id="PF02653">
    <property type="entry name" value="BPD_transp_2"/>
    <property type="match status" value="1"/>
</dbReference>
<feature type="transmembrane region" description="Helical" evidence="6">
    <location>
        <begin position="72"/>
        <end position="92"/>
    </location>
</feature>
<evidence type="ECO:0000256" key="2">
    <source>
        <dbReference type="ARBA" id="ARBA00022475"/>
    </source>
</evidence>
<dbReference type="PANTHER" id="PTHR30482:SF10">
    <property type="entry name" value="HIGH-AFFINITY BRANCHED-CHAIN AMINO ACID TRANSPORT PROTEIN BRAE"/>
    <property type="match status" value="1"/>
</dbReference>
<evidence type="ECO:0000256" key="1">
    <source>
        <dbReference type="ARBA" id="ARBA00004651"/>
    </source>
</evidence>
<evidence type="ECO:0000256" key="3">
    <source>
        <dbReference type="ARBA" id="ARBA00022692"/>
    </source>
</evidence>
<keyword evidence="5 6" id="KW-0472">Membrane</keyword>
<evidence type="ECO:0000256" key="4">
    <source>
        <dbReference type="ARBA" id="ARBA00022989"/>
    </source>
</evidence>
<evidence type="ECO:0000313" key="7">
    <source>
        <dbReference type="EMBL" id="GAG59984.1"/>
    </source>
</evidence>
<gene>
    <name evidence="7" type="ORF">S01H4_19928</name>
</gene>
<accession>X0YTV0</accession>
<feature type="non-terminal residue" evidence="7">
    <location>
        <position position="224"/>
    </location>
</feature>
<keyword evidence="2" id="KW-1003">Cell membrane</keyword>
<name>X0YTV0_9ZZZZ</name>
<keyword evidence="4 6" id="KW-1133">Transmembrane helix</keyword>
<proteinExistence type="predicted"/>
<feature type="transmembrane region" description="Helical" evidence="6">
    <location>
        <begin position="128"/>
        <end position="148"/>
    </location>
</feature>
<keyword evidence="3 6" id="KW-0812">Transmembrane</keyword>
<dbReference type="GO" id="GO:0015658">
    <property type="term" value="F:branched-chain amino acid transmembrane transporter activity"/>
    <property type="evidence" value="ECO:0007669"/>
    <property type="project" value="InterPro"/>
</dbReference>
<reference evidence="7" key="1">
    <citation type="journal article" date="2014" name="Front. Microbiol.">
        <title>High frequency of phylogenetically diverse reductive dehalogenase-homologous genes in deep subseafloor sedimentary metagenomes.</title>
        <authorList>
            <person name="Kawai M."/>
            <person name="Futagami T."/>
            <person name="Toyoda A."/>
            <person name="Takaki Y."/>
            <person name="Nishi S."/>
            <person name="Hori S."/>
            <person name="Arai W."/>
            <person name="Tsubouchi T."/>
            <person name="Morono Y."/>
            <person name="Uchiyama I."/>
            <person name="Ito T."/>
            <person name="Fujiyama A."/>
            <person name="Inagaki F."/>
            <person name="Takami H."/>
        </authorList>
    </citation>
    <scope>NUCLEOTIDE SEQUENCE</scope>
    <source>
        <strain evidence="7">Expedition CK06-06</strain>
    </source>
</reference>
<feature type="transmembrane region" description="Helical" evidence="6">
    <location>
        <begin position="45"/>
        <end position="65"/>
    </location>
</feature>
<comment type="caution">
    <text evidence="7">The sequence shown here is derived from an EMBL/GenBank/DDBJ whole genome shotgun (WGS) entry which is preliminary data.</text>
</comment>
<dbReference type="InterPro" id="IPR043428">
    <property type="entry name" value="LivM-like"/>
</dbReference>
<feature type="transmembrane region" description="Helical" evidence="6">
    <location>
        <begin position="98"/>
        <end position="121"/>
    </location>
</feature>
<evidence type="ECO:0008006" key="8">
    <source>
        <dbReference type="Google" id="ProtNLM"/>
    </source>
</evidence>
<feature type="transmembrane region" description="Helical" evidence="6">
    <location>
        <begin position="171"/>
        <end position="191"/>
    </location>
</feature>
<organism evidence="7">
    <name type="scientific">marine sediment metagenome</name>
    <dbReference type="NCBI Taxonomy" id="412755"/>
    <lineage>
        <taxon>unclassified sequences</taxon>
        <taxon>metagenomes</taxon>
        <taxon>ecological metagenomes</taxon>
    </lineage>
</organism>